<organism evidence="4 5">
    <name type="scientific">Virgisporangium aurantiacum</name>
    <dbReference type="NCBI Taxonomy" id="175570"/>
    <lineage>
        <taxon>Bacteria</taxon>
        <taxon>Bacillati</taxon>
        <taxon>Actinomycetota</taxon>
        <taxon>Actinomycetes</taxon>
        <taxon>Micromonosporales</taxon>
        <taxon>Micromonosporaceae</taxon>
        <taxon>Virgisporangium</taxon>
    </lineage>
</organism>
<evidence type="ECO:0000259" key="3">
    <source>
        <dbReference type="Pfam" id="PF20712"/>
    </source>
</evidence>
<accession>A0A8J3ZF40</accession>
<evidence type="ECO:0000256" key="1">
    <source>
        <dbReference type="SAM" id="MobiDB-lite"/>
    </source>
</evidence>
<feature type="transmembrane region" description="Helical" evidence="2">
    <location>
        <begin position="187"/>
        <end position="208"/>
    </location>
</feature>
<feature type="domain" description="Cyanobacterial TRADD-N associated 2 transmembrane" evidence="3">
    <location>
        <begin position="148"/>
        <end position="218"/>
    </location>
</feature>
<dbReference type="EMBL" id="BOPG01000055">
    <property type="protein sequence ID" value="GIJ60441.1"/>
    <property type="molecule type" value="Genomic_DNA"/>
</dbReference>
<keyword evidence="2" id="KW-1133">Transmembrane helix</keyword>
<protein>
    <recommendedName>
        <fullName evidence="3">Cyanobacterial TRADD-N associated 2 transmembrane domain-containing protein</fullName>
    </recommendedName>
</protein>
<dbReference type="AlphaFoldDB" id="A0A8J3ZF40"/>
<feature type="transmembrane region" description="Helical" evidence="2">
    <location>
        <begin position="156"/>
        <end position="181"/>
    </location>
</feature>
<evidence type="ECO:0000256" key="2">
    <source>
        <dbReference type="SAM" id="Phobius"/>
    </source>
</evidence>
<evidence type="ECO:0000313" key="5">
    <source>
        <dbReference type="Proteomes" id="UP000612585"/>
    </source>
</evidence>
<feature type="transmembrane region" description="Helical" evidence="2">
    <location>
        <begin position="76"/>
        <end position="100"/>
    </location>
</feature>
<feature type="transmembrane region" description="Helical" evidence="2">
    <location>
        <begin position="50"/>
        <end position="70"/>
    </location>
</feature>
<keyword evidence="5" id="KW-1185">Reference proteome</keyword>
<dbReference type="Pfam" id="PF20712">
    <property type="entry name" value="CyanoTRADDas_TM"/>
    <property type="match status" value="1"/>
</dbReference>
<feature type="region of interest" description="Disordered" evidence="1">
    <location>
        <begin position="1"/>
        <end position="24"/>
    </location>
</feature>
<sequence>MPNPTEAHTPATQNGRQPDLDSLGEWSMSNDELNDVVDADHKRSRRNASWLSIGWIVVAAGAGAYTIRWLDDTAAALPALAAVAFCLLLAILSPMGVMALHRTRGRRWRQHHRECADLTDAVKYVEDHGLKRLLLFNFRLMDRFVATALGQAQASYVACVVAASVGLVVLLAGTTAVLIVGDLSAQITAGALTAAGAGLTGYLSATFLRTFAMTSQQMSYYYGQPLVHCYLLHAEWLAERYDRGSNAETRAATHHDLIKAALDAGHNAQNHLLDLHLALDAKQGPASASPARQPR</sequence>
<name>A0A8J3ZF40_9ACTN</name>
<comment type="caution">
    <text evidence="4">The sequence shown here is derived from an EMBL/GenBank/DDBJ whole genome shotgun (WGS) entry which is preliminary data.</text>
</comment>
<dbReference type="Proteomes" id="UP000612585">
    <property type="component" value="Unassembled WGS sequence"/>
</dbReference>
<proteinExistence type="predicted"/>
<gene>
    <name evidence="4" type="ORF">Vau01_079570</name>
</gene>
<dbReference type="InterPro" id="IPR048567">
    <property type="entry name" value="CyanoTRADDas_TM"/>
</dbReference>
<evidence type="ECO:0000313" key="4">
    <source>
        <dbReference type="EMBL" id="GIJ60441.1"/>
    </source>
</evidence>
<reference evidence="4" key="1">
    <citation type="submission" date="2021-01" db="EMBL/GenBank/DDBJ databases">
        <title>Whole genome shotgun sequence of Virgisporangium aurantiacum NBRC 16421.</title>
        <authorList>
            <person name="Komaki H."/>
            <person name="Tamura T."/>
        </authorList>
    </citation>
    <scope>NUCLEOTIDE SEQUENCE</scope>
    <source>
        <strain evidence="4">NBRC 16421</strain>
    </source>
</reference>
<keyword evidence="2" id="KW-0812">Transmembrane</keyword>
<keyword evidence="2" id="KW-0472">Membrane</keyword>